<feature type="transmembrane region" description="Helical" evidence="14">
    <location>
        <begin position="378"/>
        <end position="404"/>
    </location>
</feature>
<dbReference type="AlphaFoldDB" id="A0A8J6DSY9"/>
<feature type="transmembrane region" description="Helical" evidence="14">
    <location>
        <begin position="236"/>
        <end position="258"/>
    </location>
</feature>
<dbReference type="FunFam" id="1.20.1070.10:FF:000010">
    <property type="entry name" value="Olfactory receptor"/>
    <property type="match status" value="1"/>
</dbReference>
<dbReference type="InterPro" id="IPR000725">
    <property type="entry name" value="Olfact_rcpt"/>
</dbReference>
<reference evidence="16" key="1">
    <citation type="journal article" date="2021" name="Evol. Appl.">
        <title>The genome of the Pyrenean desman and the effects of bottlenecks and inbreeding on the genomic landscape of an endangered species.</title>
        <authorList>
            <person name="Escoda L."/>
            <person name="Castresana J."/>
        </authorList>
    </citation>
    <scope>NUCLEOTIDE SEQUENCE</scope>
    <source>
        <strain evidence="16">IBE-C5619</strain>
    </source>
</reference>
<feature type="transmembrane region" description="Helical" evidence="14">
    <location>
        <begin position="138"/>
        <end position="156"/>
    </location>
</feature>
<dbReference type="PANTHER" id="PTHR26454:SF166">
    <property type="entry name" value="G-PROTEIN COUPLED RECEPTORS FAMILY 1 PROFILE DOMAIN-CONTAINING PROTEIN"/>
    <property type="match status" value="1"/>
</dbReference>
<dbReference type="CDD" id="cd15232">
    <property type="entry name" value="7tmA_OR13-like"/>
    <property type="match status" value="1"/>
</dbReference>
<accession>A0A8J6DSY9</accession>
<feature type="transmembrane region" description="Helical" evidence="14">
    <location>
        <begin position="58"/>
        <end position="77"/>
    </location>
</feature>
<evidence type="ECO:0000313" key="16">
    <source>
        <dbReference type="EMBL" id="KAG8519666.1"/>
    </source>
</evidence>
<evidence type="ECO:0000256" key="3">
    <source>
        <dbReference type="ARBA" id="ARBA00022475"/>
    </source>
</evidence>
<dbReference type="CDD" id="cd15912">
    <property type="entry name" value="7tmA_OR6C-like"/>
    <property type="match status" value="1"/>
</dbReference>
<evidence type="ECO:0000256" key="9">
    <source>
        <dbReference type="ARBA" id="ARBA00023136"/>
    </source>
</evidence>
<evidence type="ECO:0000256" key="8">
    <source>
        <dbReference type="ARBA" id="ARBA00023040"/>
    </source>
</evidence>
<feature type="domain" description="G-protein coupled receptors family 1 profile" evidence="15">
    <location>
        <begin position="39"/>
        <end position="288"/>
    </location>
</feature>
<feature type="transmembrane region" description="Helical" evidence="14">
    <location>
        <begin position="513"/>
        <end position="536"/>
    </location>
</feature>
<dbReference type="OrthoDB" id="6145535at2759"/>
<evidence type="ECO:0000313" key="17">
    <source>
        <dbReference type="Proteomes" id="UP000700334"/>
    </source>
</evidence>
<keyword evidence="4" id="KW-0716">Sensory transduction</keyword>
<comment type="similarity">
    <text evidence="13">Belongs to the G-protein coupled receptor 1 family.</text>
</comment>
<evidence type="ECO:0000256" key="4">
    <source>
        <dbReference type="ARBA" id="ARBA00022606"/>
    </source>
</evidence>
<feature type="transmembrane region" description="Helical" evidence="14">
    <location>
        <begin position="410"/>
        <end position="438"/>
    </location>
</feature>
<feature type="transmembrane region" description="Helical" evidence="14">
    <location>
        <begin position="459"/>
        <end position="479"/>
    </location>
</feature>
<dbReference type="PROSITE" id="PS50262">
    <property type="entry name" value="G_PROTEIN_RECEP_F1_2"/>
    <property type="match status" value="2"/>
</dbReference>
<evidence type="ECO:0000256" key="11">
    <source>
        <dbReference type="ARBA" id="ARBA00023180"/>
    </source>
</evidence>
<evidence type="ECO:0000256" key="12">
    <source>
        <dbReference type="ARBA" id="ARBA00023224"/>
    </source>
</evidence>
<dbReference type="InterPro" id="IPR017452">
    <property type="entry name" value="GPCR_Rhodpsn_7TM"/>
</dbReference>
<dbReference type="InterPro" id="IPR000276">
    <property type="entry name" value="GPCR_Rhodpsn"/>
</dbReference>
<name>A0A8J6DSY9_GALPY</name>
<comment type="caution">
    <text evidence="16">The sequence shown here is derived from an EMBL/GenBank/DDBJ whole genome shotgun (WGS) entry which is preliminary data.</text>
</comment>
<feature type="transmembrane region" description="Helical" evidence="14">
    <location>
        <begin position="97"/>
        <end position="118"/>
    </location>
</feature>
<evidence type="ECO:0000256" key="1">
    <source>
        <dbReference type="ARBA" id="ARBA00003929"/>
    </source>
</evidence>
<dbReference type="PRINTS" id="PR00245">
    <property type="entry name" value="OLFACTORYR"/>
</dbReference>
<keyword evidence="12 13" id="KW-0807">Transducer</keyword>
<feature type="transmembrane region" description="Helical" evidence="14">
    <location>
        <begin position="344"/>
        <end position="366"/>
    </location>
</feature>
<feature type="domain" description="G-protein coupled receptors family 1 profile" evidence="15">
    <location>
        <begin position="359"/>
        <end position="608"/>
    </location>
</feature>
<evidence type="ECO:0000256" key="14">
    <source>
        <dbReference type="SAM" id="Phobius"/>
    </source>
</evidence>
<dbReference type="PRINTS" id="PR00237">
    <property type="entry name" value="GPCRRHODOPSN"/>
</dbReference>
<dbReference type="PANTHER" id="PTHR26454">
    <property type="entry name" value="OLFACTORY RECEPTOR"/>
    <property type="match status" value="1"/>
</dbReference>
<dbReference type="EMBL" id="JAGFMF010011602">
    <property type="protein sequence ID" value="KAG8519666.1"/>
    <property type="molecule type" value="Genomic_DNA"/>
</dbReference>
<dbReference type="FunFam" id="1.20.1070.10:FF:000015">
    <property type="entry name" value="Olfactory receptor"/>
    <property type="match status" value="1"/>
</dbReference>
<dbReference type="InterPro" id="IPR047132">
    <property type="entry name" value="Olfact_rcpt_6C-like"/>
</dbReference>
<keyword evidence="9 14" id="KW-0472">Membrane</keyword>
<dbReference type="Proteomes" id="UP000700334">
    <property type="component" value="Unassembled WGS sequence"/>
</dbReference>
<feature type="transmembrane region" description="Helical" evidence="14">
    <location>
        <begin position="202"/>
        <end position="224"/>
    </location>
</feature>
<gene>
    <name evidence="16" type="ORF">J0S82_000697</name>
</gene>
<feature type="transmembrane region" description="Helical" evidence="14">
    <location>
        <begin position="556"/>
        <end position="578"/>
    </location>
</feature>
<evidence type="ECO:0000256" key="5">
    <source>
        <dbReference type="ARBA" id="ARBA00022692"/>
    </source>
</evidence>
<sequence>MSNHTVVTEFILQGFSENPEYRVLLFCCFFSLYSVALTGNILIILAISFNPGLHTPMYFFLFNLATMDIICTSSIMPKALEGLVSQESSISFGGCMAQLYFLTWSASSELLLLTVMAYDRYAAICHPLHYSTMMSKGFCSVLAIGVWVLCAFNTAIHTGLMMHLNFCGPNVITHFFCEVPPLLLLSCSSTYVNSIMIVLADAFYGILNFLMTIVSYGFIISSILKMRTAEGKKKAFSTCSSHLMVVCMYYTAVFYAYISPVSSYNAEKSKLAGVLYTMLSPTLNPLIYTLRNKEIKVLHPLDIKLQNNSKRTEEMEKLMINTNTTVVQEFILEGFPAVQHLGKVLFLVHLLAYLASIMGNTLIITITCVDHHLHTPMYFFLSSFSFLECCFISTVIPKLLVIFISGRKTISFVACFTQAFLFVSLGSSVFFLMAVLSLDRYLAICKPLHYPTIMNPRMCCLLVSVCIPLGVCLMLAPVITLSQTSFCGPHIIPHYFCDLGPLMHLSCSDTRSIAMMFLILASSVLLATFIITVIAYSKIVVTVMRLPSAKERQKAFSTCSSHLIVLSLMYGSCFFIYVKPNQTSRLDTNREAALVNTVVTPLLNPVIYTLRNKQVHQALRNTLSRVRLKK</sequence>
<dbReference type="SUPFAM" id="SSF81321">
    <property type="entry name" value="Family A G protein-coupled receptor-like"/>
    <property type="match status" value="2"/>
</dbReference>
<keyword evidence="17" id="KW-1185">Reference proteome</keyword>
<dbReference type="GO" id="GO:0004930">
    <property type="term" value="F:G protein-coupled receptor activity"/>
    <property type="evidence" value="ECO:0007669"/>
    <property type="project" value="UniProtKB-KW"/>
</dbReference>
<keyword evidence="3" id="KW-1003">Cell membrane</keyword>
<keyword evidence="6" id="KW-0552">Olfaction</keyword>
<evidence type="ECO:0000256" key="10">
    <source>
        <dbReference type="ARBA" id="ARBA00023170"/>
    </source>
</evidence>
<organism evidence="16 17">
    <name type="scientific">Galemys pyrenaicus</name>
    <name type="common">Iberian desman</name>
    <name type="synonym">Pyrenean desman</name>
    <dbReference type="NCBI Taxonomy" id="202257"/>
    <lineage>
        <taxon>Eukaryota</taxon>
        <taxon>Metazoa</taxon>
        <taxon>Chordata</taxon>
        <taxon>Craniata</taxon>
        <taxon>Vertebrata</taxon>
        <taxon>Euteleostomi</taxon>
        <taxon>Mammalia</taxon>
        <taxon>Eutheria</taxon>
        <taxon>Laurasiatheria</taxon>
        <taxon>Eulipotyphla</taxon>
        <taxon>Talpidae</taxon>
        <taxon>Galemys</taxon>
    </lineage>
</organism>
<dbReference type="PROSITE" id="PS00237">
    <property type="entry name" value="G_PROTEIN_RECEP_F1_1"/>
    <property type="match status" value="1"/>
</dbReference>
<keyword evidence="10 13" id="KW-0675">Receptor</keyword>
<keyword evidence="5 13" id="KW-0812">Transmembrane</keyword>
<comment type="function">
    <text evidence="1">Putative odorant or sperm cell receptor.</text>
</comment>
<dbReference type="Gene3D" id="1.20.1070.10">
    <property type="entry name" value="Rhodopsin 7-helix transmembrane proteins"/>
    <property type="match status" value="2"/>
</dbReference>
<evidence type="ECO:0000256" key="7">
    <source>
        <dbReference type="ARBA" id="ARBA00022989"/>
    </source>
</evidence>
<dbReference type="GO" id="GO:0004984">
    <property type="term" value="F:olfactory receptor activity"/>
    <property type="evidence" value="ECO:0007669"/>
    <property type="project" value="InterPro"/>
</dbReference>
<evidence type="ECO:0000256" key="13">
    <source>
        <dbReference type="RuleBase" id="RU000688"/>
    </source>
</evidence>
<dbReference type="Pfam" id="PF13853">
    <property type="entry name" value="7tm_4"/>
    <property type="match status" value="2"/>
</dbReference>
<evidence type="ECO:0000256" key="2">
    <source>
        <dbReference type="ARBA" id="ARBA00004651"/>
    </source>
</evidence>
<dbReference type="GO" id="GO:0005886">
    <property type="term" value="C:plasma membrane"/>
    <property type="evidence" value="ECO:0007669"/>
    <property type="project" value="UniProtKB-SubCell"/>
</dbReference>
<keyword evidence="11" id="KW-0325">Glycoprotein</keyword>
<evidence type="ECO:0000256" key="6">
    <source>
        <dbReference type="ARBA" id="ARBA00022725"/>
    </source>
</evidence>
<evidence type="ECO:0000259" key="15">
    <source>
        <dbReference type="PROSITE" id="PS50262"/>
    </source>
</evidence>
<keyword evidence="8 13" id="KW-0297">G-protein coupled receptor</keyword>
<feature type="transmembrane region" description="Helical" evidence="14">
    <location>
        <begin position="23"/>
        <end position="46"/>
    </location>
</feature>
<keyword evidence="7 14" id="KW-1133">Transmembrane helix</keyword>
<protein>
    <submittedName>
        <fullName evidence="16">Olfactory receptor 13A1</fullName>
    </submittedName>
</protein>
<comment type="subcellular location">
    <subcellularLocation>
        <location evidence="2">Cell membrane</location>
        <topology evidence="2">Multi-pass membrane protein</topology>
    </subcellularLocation>
</comment>
<proteinExistence type="inferred from homology"/>